<protein>
    <recommendedName>
        <fullName evidence="4">Transglutaminase-like domain-containing protein</fullName>
    </recommendedName>
</protein>
<dbReference type="InterPro" id="IPR008958">
    <property type="entry name" value="Transglutaminase_C"/>
</dbReference>
<dbReference type="FunFam" id="2.60.40.10:FF:000090">
    <property type="entry name" value="Protein-glutamine gamma-glutamyltransferase 2"/>
    <property type="match status" value="1"/>
</dbReference>
<dbReference type="GO" id="GO:0046872">
    <property type="term" value="F:metal ion binding"/>
    <property type="evidence" value="ECO:0007669"/>
    <property type="project" value="UniProtKB-KW"/>
</dbReference>
<dbReference type="GO" id="GO:0003810">
    <property type="term" value="F:protein-glutamine gamma-glutamyltransferase activity"/>
    <property type="evidence" value="ECO:0007669"/>
    <property type="project" value="InterPro"/>
</dbReference>
<keyword evidence="3" id="KW-0106">Calcium</keyword>
<dbReference type="SUPFAM" id="SSF54001">
    <property type="entry name" value="Cysteine proteinases"/>
    <property type="match status" value="2"/>
</dbReference>
<feature type="active site" evidence="2">
    <location>
        <position position="376"/>
    </location>
</feature>
<evidence type="ECO:0000256" key="2">
    <source>
        <dbReference type="PIRSR" id="PIRSR000459-1"/>
    </source>
</evidence>
<evidence type="ECO:0000313" key="5">
    <source>
        <dbReference type="EMBL" id="GCB73896.1"/>
    </source>
</evidence>
<dbReference type="InterPro" id="IPR002931">
    <property type="entry name" value="Transglutaminase-like"/>
</dbReference>
<feature type="binding site" evidence="3">
    <location>
        <position position="475"/>
    </location>
    <ligand>
        <name>Ca(2+)</name>
        <dbReference type="ChEBI" id="CHEBI:29108"/>
    </ligand>
</feature>
<dbReference type="PIRSF" id="PIRSF000459">
    <property type="entry name" value="TGM_EBP42"/>
    <property type="match status" value="1"/>
</dbReference>
<feature type="binding site" evidence="3">
    <location>
        <position position="421"/>
    </location>
    <ligand>
        <name>Ca(2+)</name>
        <dbReference type="ChEBI" id="CHEBI:29108"/>
    </ligand>
</feature>
<dbReference type="Gene3D" id="3.90.260.10">
    <property type="entry name" value="Transglutaminase-like"/>
    <property type="match status" value="1"/>
</dbReference>
<dbReference type="InterPro" id="IPR014756">
    <property type="entry name" value="Ig_E-set"/>
</dbReference>
<dbReference type="AlphaFoldDB" id="A0A401PL80"/>
<dbReference type="InterPro" id="IPR050779">
    <property type="entry name" value="Transglutaminase"/>
</dbReference>
<dbReference type="STRING" id="75743.A0A401PL80"/>
<evidence type="ECO:0000313" key="6">
    <source>
        <dbReference type="Proteomes" id="UP000288216"/>
    </source>
</evidence>
<dbReference type="InterPro" id="IPR038765">
    <property type="entry name" value="Papain-like_cys_pep_sf"/>
</dbReference>
<dbReference type="SUPFAM" id="SSF81296">
    <property type="entry name" value="E set domains"/>
    <property type="match status" value="1"/>
</dbReference>
<feature type="domain" description="Transglutaminase-like" evidence="4">
    <location>
        <begin position="271"/>
        <end position="339"/>
    </location>
</feature>
<dbReference type="InterPro" id="IPR036238">
    <property type="entry name" value="Transglutaminase_C_sf"/>
</dbReference>
<evidence type="ECO:0000256" key="3">
    <source>
        <dbReference type="PIRSR" id="PIRSR000459-2"/>
    </source>
</evidence>
<gene>
    <name evidence="5" type="ORF">scyTo_0002978</name>
</gene>
<evidence type="ECO:0000256" key="1">
    <source>
        <dbReference type="ARBA" id="ARBA00005968"/>
    </source>
</evidence>
<dbReference type="OrthoDB" id="437511at2759"/>
<proteinExistence type="inferred from homology"/>
<dbReference type="Pfam" id="PF00927">
    <property type="entry name" value="Transglut_C"/>
    <property type="match status" value="2"/>
</dbReference>
<feature type="binding site" evidence="3">
    <location>
        <position position="470"/>
    </location>
    <ligand>
        <name>Ca(2+)</name>
        <dbReference type="ChEBI" id="CHEBI:29108"/>
    </ligand>
</feature>
<dbReference type="Pfam" id="PF01841">
    <property type="entry name" value="Transglut_core"/>
    <property type="match status" value="1"/>
</dbReference>
<dbReference type="Gene3D" id="2.60.40.10">
    <property type="entry name" value="Immunoglobulins"/>
    <property type="match status" value="3"/>
</dbReference>
<feature type="binding site" evidence="3">
    <location>
        <position position="423"/>
    </location>
    <ligand>
        <name>Ca(2+)</name>
        <dbReference type="ChEBI" id="CHEBI:29108"/>
    </ligand>
</feature>
<dbReference type="InterPro" id="IPR036985">
    <property type="entry name" value="Transglutaminase-like_sf"/>
</dbReference>
<organism evidence="5 6">
    <name type="scientific">Scyliorhinus torazame</name>
    <name type="common">Cloudy catshark</name>
    <name type="synonym">Catulus torazame</name>
    <dbReference type="NCBI Taxonomy" id="75743"/>
    <lineage>
        <taxon>Eukaryota</taxon>
        <taxon>Metazoa</taxon>
        <taxon>Chordata</taxon>
        <taxon>Craniata</taxon>
        <taxon>Vertebrata</taxon>
        <taxon>Chondrichthyes</taxon>
        <taxon>Elasmobranchii</taxon>
        <taxon>Galeomorphii</taxon>
        <taxon>Galeoidea</taxon>
        <taxon>Carcharhiniformes</taxon>
        <taxon>Scyliorhinidae</taxon>
        <taxon>Scyliorhinus</taxon>
    </lineage>
</organism>
<dbReference type="PANTHER" id="PTHR11590:SF73">
    <property type="entry name" value="NOVEL TRANSGLUTAMINASE FAMILY PROTEIN-RELATED"/>
    <property type="match status" value="1"/>
</dbReference>
<dbReference type="InterPro" id="IPR023608">
    <property type="entry name" value="Transglutaminase_animal"/>
</dbReference>
<dbReference type="PROSITE" id="PS00547">
    <property type="entry name" value="TRANSGLUTAMINASES"/>
    <property type="match status" value="1"/>
</dbReference>
<dbReference type="InterPro" id="IPR001102">
    <property type="entry name" value="Transglutaminase_N"/>
</dbReference>
<dbReference type="SUPFAM" id="SSF49309">
    <property type="entry name" value="Transglutaminase, two C-terminal domains"/>
    <property type="match status" value="2"/>
</dbReference>
<comment type="cofactor">
    <cofactor evidence="3">
        <name>Ca(2+)</name>
        <dbReference type="ChEBI" id="CHEBI:29108"/>
    </cofactor>
    <text evidence="3">Binds 1 Ca(2+) ion per subunit.</text>
</comment>
<reference evidence="5 6" key="1">
    <citation type="journal article" date="2018" name="Nat. Ecol. Evol.">
        <title>Shark genomes provide insights into elasmobranch evolution and the origin of vertebrates.</title>
        <authorList>
            <person name="Hara Y"/>
            <person name="Yamaguchi K"/>
            <person name="Onimaru K"/>
            <person name="Kadota M"/>
            <person name="Koyanagi M"/>
            <person name="Keeley SD"/>
            <person name="Tatsumi K"/>
            <person name="Tanaka K"/>
            <person name="Motone F"/>
            <person name="Kageyama Y"/>
            <person name="Nozu R"/>
            <person name="Adachi N"/>
            <person name="Nishimura O"/>
            <person name="Nakagawa R"/>
            <person name="Tanegashima C"/>
            <person name="Kiyatake I"/>
            <person name="Matsumoto R"/>
            <person name="Murakumo K"/>
            <person name="Nishida K"/>
            <person name="Terakita A"/>
            <person name="Kuratani S"/>
            <person name="Sato K"/>
            <person name="Hyodo S Kuraku.S."/>
        </authorList>
    </citation>
    <scope>NUCLEOTIDE SEQUENCE [LARGE SCALE GENOMIC DNA]</scope>
</reference>
<dbReference type="Proteomes" id="UP000288216">
    <property type="component" value="Unassembled WGS sequence"/>
</dbReference>
<dbReference type="InterPro" id="IPR013808">
    <property type="entry name" value="Transglutaminase_AS"/>
</dbReference>
<keyword evidence="6" id="KW-1185">Reference proteome</keyword>
<name>A0A401PL80_SCYTO</name>
<dbReference type="GO" id="GO:0005739">
    <property type="term" value="C:mitochondrion"/>
    <property type="evidence" value="ECO:0007669"/>
    <property type="project" value="TreeGrafter"/>
</dbReference>
<comment type="caution">
    <text evidence="5">The sequence shown here is derived from an EMBL/GenBank/DDBJ whole genome shotgun (WGS) entry which is preliminary data.</text>
</comment>
<accession>A0A401PL80</accession>
<dbReference type="EMBL" id="BFAA01000777">
    <property type="protein sequence ID" value="GCB73896.1"/>
    <property type="molecule type" value="Genomic_DNA"/>
</dbReference>
<evidence type="ECO:0000259" key="4">
    <source>
        <dbReference type="SMART" id="SM00460"/>
    </source>
</evidence>
<dbReference type="Pfam" id="PF00868">
    <property type="entry name" value="Transglut_N"/>
    <property type="match status" value="1"/>
</dbReference>
<dbReference type="SMART" id="SM00460">
    <property type="entry name" value="TGc"/>
    <property type="match status" value="1"/>
</dbReference>
<dbReference type="PANTHER" id="PTHR11590">
    <property type="entry name" value="PROTEIN-GLUTAMINE GAMMA-GLUTAMYLTRANSFERASE"/>
    <property type="match status" value="1"/>
</dbReference>
<feature type="active site" evidence="2">
    <location>
        <position position="279"/>
    </location>
</feature>
<feature type="active site" evidence="2">
    <location>
        <position position="345"/>
    </location>
</feature>
<dbReference type="OMA" id="STWNFHC"/>
<comment type="similarity">
    <text evidence="1">Belongs to the transglutaminase superfamily. Transglutaminase family.</text>
</comment>
<keyword evidence="3" id="KW-0479">Metal-binding</keyword>
<sequence>MTTNDLLYLGAVDLRCEANNTEHHTIGIDQDRLLVRRGQEFRLNVEFKHRAFVEGEDHLAILLDTGPAPSEADGTRIKVLNSSVKWDKWTFGLQSTPALIHLTVQSPPNACTGHYQIDLSLHPSGSESIQRINAGDFRLLFNPWCAEDAVYLPDEDLLQEYILNENGLLYHGSYANIYTLPWNFGQLEKDVIDICFQILDNSPPALKNPLADAPRRSDPVHISRTVTAMVNSNDDKGVLLGRWDGNYSDGIAPTRWTGSLPILRLWSSSGAEKVRYGQCWVFAAVACTVLRCLGIPTRCVTNYSSAHDTDGNLKVDQYYSSEDYSRMPSKRKDMVCLGRTVKNGHLGEAVESKLHHQLQSSGQDQEECYYNIAQDDIPPVSYSSVLAPSGVYCCGPCPVKAIKEGHVDVKYDAVFIFAEVNADVVYWLVNKDGSRKELGVKQHQVGKQIITKSAYADEREDLTNDYKYPEGSTKEREVYNKAGMKIRSANIQQKNLKISIKYAQPILGSDFDVYFNIVNHGFMDKDIHLTLAATTVIYNGFILTEFGKRSTTFMLKAATVQKEVLRLKYKDYGEHLSEHNLIRLTAMLRCKGTSEISLKECDIALNLPRLTVKVVGEPILYRDLTVQIKFSNPLPITLTGGIFTVEGTGLTDLQEIKSPTAAIHPGQEVVVKVSFKPSKTGLRKLMVDFDSNRLRDVKGSTNIIVRRA</sequence>
<dbReference type="InterPro" id="IPR013783">
    <property type="entry name" value="Ig-like_fold"/>
</dbReference>